<dbReference type="AlphaFoldDB" id="A0A1X2GZG7"/>
<keyword evidence="2" id="KW-1185">Reference proteome</keyword>
<reference evidence="1 2" key="1">
    <citation type="submission" date="2016-07" db="EMBL/GenBank/DDBJ databases">
        <title>Pervasive Adenine N6-methylation of Active Genes in Fungi.</title>
        <authorList>
            <consortium name="DOE Joint Genome Institute"/>
            <person name="Mondo S.J."/>
            <person name="Dannebaum R.O."/>
            <person name="Kuo R.C."/>
            <person name="Labutti K."/>
            <person name="Haridas S."/>
            <person name="Kuo A."/>
            <person name="Salamov A."/>
            <person name="Ahrendt S.R."/>
            <person name="Lipzen A."/>
            <person name="Sullivan W."/>
            <person name="Andreopoulos W.B."/>
            <person name="Clum A."/>
            <person name="Lindquist E."/>
            <person name="Daum C."/>
            <person name="Ramamoorthy G.K."/>
            <person name="Gryganskyi A."/>
            <person name="Culley D."/>
            <person name="Magnuson J.K."/>
            <person name="James T.Y."/>
            <person name="O'Malley M.A."/>
            <person name="Stajich J.E."/>
            <person name="Spatafora J.W."/>
            <person name="Visel A."/>
            <person name="Grigoriev I.V."/>
        </authorList>
    </citation>
    <scope>NUCLEOTIDE SEQUENCE [LARGE SCALE GENOMIC DNA]</scope>
    <source>
        <strain evidence="1 2">NRRL 2496</strain>
    </source>
</reference>
<sequence>MFHRRPFFFTKSFRLDPSWRRSAKYPPKTMVLPSRLAAATKFRVVYQCLTSGEFRRTAAMVYQVRQLRSIATPSVANIRMESLCAMTRSRRRGLSRMLSTCQTFCKLNTLLQTKSQVPRRVPIRGRGDPDRMRSLATTRRPAKNFWPANVQLKSIVVRHPGPLRRSSEAFRRQFTLGTRSTSAMDN</sequence>
<evidence type="ECO:0000313" key="1">
    <source>
        <dbReference type="EMBL" id="ORY89567.1"/>
    </source>
</evidence>
<evidence type="ECO:0000313" key="2">
    <source>
        <dbReference type="Proteomes" id="UP000242180"/>
    </source>
</evidence>
<accession>A0A1X2GZG7</accession>
<dbReference type="EMBL" id="MCGN01000014">
    <property type="protein sequence ID" value="ORY89567.1"/>
    <property type="molecule type" value="Genomic_DNA"/>
</dbReference>
<gene>
    <name evidence="1" type="ORF">BCR43DRAFT_500016</name>
</gene>
<organism evidence="1 2">
    <name type="scientific">Syncephalastrum racemosum</name>
    <name type="common">Filamentous fungus</name>
    <dbReference type="NCBI Taxonomy" id="13706"/>
    <lineage>
        <taxon>Eukaryota</taxon>
        <taxon>Fungi</taxon>
        <taxon>Fungi incertae sedis</taxon>
        <taxon>Mucoromycota</taxon>
        <taxon>Mucoromycotina</taxon>
        <taxon>Mucoromycetes</taxon>
        <taxon>Mucorales</taxon>
        <taxon>Syncephalastraceae</taxon>
        <taxon>Syncephalastrum</taxon>
    </lineage>
</organism>
<dbReference type="InParanoid" id="A0A1X2GZG7"/>
<name>A0A1X2GZG7_SYNRA</name>
<comment type="caution">
    <text evidence="1">The sequence shown here is derived from an EMBL/GenBank/DDBJ whole genome shotgun (WGS) entry which is preliminary data.</text>
</comment>
<dbReference type="Proteomes" id="UP000242180">
    <property type="component" value="Unassembled WGS sequence"/>
</dbReference>
<proteinExistence type="predicted"/>
<protein>
    <submittedName>
        <fullName evidence="1">Uncharacterized protein</fullName>
    </submittedName>
</protein>